<sequence>MKDEEKSINLMQATYADVLFVMFPFLAMIMQRLWNGENTGDILRAPDLAIAATVLAGLAVGKFVLGLVSDADLSRFKERIVFFIALDIFFCLGPGIIIILKIVSSGGNPQTVPELVTYVQPVLLIIAITLYSAAVNVTNLFNDTLETLSTTPADTAENVFDFSGLQADKGQRERGPDR</sequence>
<gene>
    <name evidence="2" type="ORF">AAIA72_07245</name>
</gene>
<proteinExistence type="predicted"/>
<reference evidence="2" key="1">
    <citation type="submission" date="2024-05" db="EMBL/GenBank/DDBJ databases">
        <title>Genome sequencing of novel strain.</title>
        <authorList>
            <person name="Ganbat D."/>
            <person name="Ganbat S."/>
            <person name="Lee S.-J."/>
        </authorList>
    </citation>
    <scope>NUCLEOTIDE SEQUENCE</scope>
    <source>
        <strain evidence="2">SMD15-11</strain>
    </source>
</reference>
<dbReference type="KEGG" id="tcd:AAIA72_07245"/>
<protein>
    <recommendedName>
        <fullName evidence="3">Holin</fullName>
    </recommendedName>
</protein>
<name>A0AB39V0P8_9GAMM</name>
<keyword evidence="1" id="KW-1133">Transmembrane helix</keyword>
<feature type="transmembrane region" description="Helical" evidence="1">
    <location>
        <begin position="80"/>
        <end position="103"/>
    </location>
</feature>
<feature type="transmembrane region" description="Helical" evidence="1">
    <location>
        <begin position="12"/>
        <end position="30"/>
    </location>
</feature>
<feature type="transmembrane region" description="Helical" evidence="1">
    <location>
        <begin position="115"/>
        <end position="134"/>
    </location>
</feature>
<feature type="transmembrane region" description="Helical" evidence="1">
    <location>
        <begin position="50"/>
        <end position="68"/>
    </location>
</feature>
<evidence type="ECO:0000313" key="2">
    <source>
        <dbReference type="EMBL" id="XDT73755.1"/>
    </source>
</evidence>
<dbReference type="AlphaFoldDB" id="A0AB39V0P8"/>
<evidence type="ECO:0000256" key="1">
    <source>
        <dbReference type="SAM" id="Phobius"/>
    </source>
</evidence>
<accession>A0AB39V0P8</accession>
<dbReference type="RefSeq" id="WP_369602736.1">
    <property type="nucleotide sequence ID" value="NZ_CP154858.1"/>
</dbReference>
<evidence type="ECO:0008006" key="3">
    <source>
        <dbReference type="Google" id="ProtNLM"/>
    </source>
</evidence>
<dbReference type="EMBL" id="CP154858">
    <property type="protein sequence ID" value="XDT73755.1"/>
    <property type="molecule type" value="Genomic_DNA"/>
</dbReference>
<organism evidence="2">
    <name type="scientific">Thermohahella caldifontis</name>
    <dbReference type="NCBI Taxonomy" id="3142973"/>
    <lineage>
        <taxon>Bacteria</taxon>
        <taxon>Pseudomonadati</taxon>
        <taxon>Pseudomonadota</taxon>
        <taxon>Gammaproteobacteria</taxon>
        <taxon>Oceanospirillales</taxon>
        <taxon>Hahellaceae</taxon>
        <taxon>Thermohahella</taxon>
    </lineage>
</organism>
<keyword evidence="1" id="KW-0812">Transmembrane</keyword>
<keyword evidence="1" id="KW-0472">Membrane</keyword>